<feature type="region of interest" description="Disordered" evidence="1">
    <location>
        <begin position="1"/>
        <end position="93"/>
    </location>
</feature>
<protein>
    <recommendedName>
        <fullName evidence="5">Glycerophosphoryl diester phosphodiesterase membrane domain-containing protein</fullName>
    </recommendedName>
</protein>
<dbReference type="RefSeq" id="WP_167932700.1">
    <property type="nucleotide sequence ID" value="NZ_JAAVJB010000039.1"/>
</dbReference>
<feature type="transmembrane region" description="Helical" evidence="2">
    <location>
        <begin position="122"/>
        <end position="145"/>
    </location>
</feature>
<evidence type="ECO:0000313" key="4">
    <source>
        <dbReference type="Proteomes" id="UP000746503"/>
    </source>
</evidence>
<dbReference type="EMBL" id="JAAVJB010000039">
    <property type="protein sequence ID" value="NJP66174.1"/>
    <property type="molecule type" value="Genomic_DNA"/>
</dbReference>
<evidence type="ECO:0000256" key="2">
    <source>
        <dbReference type="SAM" id="Phobius"/>
    </source>
</evidence>
<dbReference type="Pfam" id="PF24400">
    <property type="entry name" value="DUF7544"/>
    <property type="match status" value="1"/>
</dbReference>
<feature type="transmembrane region" description="Helical" evidence="2">
    <location>
        <begin position="222"/>
        <end position="246"/>
    </location>
</feature>
<gene>
    <name evidence="3" type="ORF">HCJ92_07695</name>
</gene>
<name>A0ABX1AG61_9ACTN</name>
<evidence type="ECO:0000313" key="3">
    <source>
        <dbReference type="EMBL" id="NJP66174.1"/>
    </source>
</evidence>
<organism evidence="3 4">
    <name type="scientific">Streptomyces spiramenti</name>
    <dbReference type="NCBI Taxonomy" id="2720606"/>
    <lineage>
        <taxon>Bacteria</taxon>
        <taxon>Bacillati</taxon>
        <taxon>Actinomycetota</taxon>
        <taxon>Actinomycetes</taxon>
        <taxon>Kitasatosporales</taxon>
        <taxon>Streptomycetaceae</taxon>
        <taxon>Streptomyces</taxon>
    </lineage>
</organism>
<evidence type="ECO:0008006" key="5">
    <source>
        <dbReference type="Google" id="ProtNLM"/>
    </source>
</evidence>
<keyword evidence="2" id="KW-0472">Membrane</keyword>
<dbReference type="PANTHER" id="PTHR33133:SF1">
    <property type="entry name" value="EXPRESSED PROTEIN-RELATED"/>
    <property type="match status" value="1"/>
</dbReference>
<proteinExistence type="predicted"/>
<sequence length="406" mass="42401">MNDRWTPPGDPAPGEGPDENGQGHGPGEQHSLDKQTPPPQGWGGPQGPQQQNWSTPPGGGTPPYGGEQHWSQGPGGYGWNNGPHGWQQPQAAKPGVIPLRPLGVGEILDGAVSTARAHWRPVLAIALGIALLTEAMGVIASRLWLNSEAMTALETNPDPTEQEVLDALSSGLFAGSLMAVTAMIGSVLATAMLTIVVSRAVLGHGVTVGEAWADSRGRLLRLFGLVVTVGLATALPVVALVLMTAATGMGPFVVVGVLAGLALAVWVWVSLSLAAPALMLERQGVFTAMRRSWHLVTGSWWRVFGIQLLILLLILLVTSIVQVPTTMLAALFTESPSTLAPSTEWTPLLINGVGAVLGSVIALPLTAGVTALLYMDRRIRREALDLELARAAGLADPDSPPTGPAY</sequence>
<accession>A0ABX1AG61</accession>
<feature type="transmembrane region" description="Helical" evidence="2">
    <location>
        <begin position="301"/>
        <end position="332"/>
    </location>
</feature>
<dbReference type="Proteomes" id="UP000746503">
    <property type="component" value="Unassembled WGS sequence"/>
</dbReference>
<keyword evidence="2" id="KW-1133">Transmembrane helix</keyword>
<feature type="transmembrane region" description="Helical" evidence="2">
    <location>
        <begin position="177"/>
        <end position="202"/>
    </location>
</feature>
<feature type="transmembrane region" description="Helical" evidence="2">
    <location>
        <begin position="252"/>
        <end position="280"/>
    </location>
</feature>
<reference evidence="3 4" key="1">
    <citation type="submission" date="2020-03" db="EMBL/GenBank/DDBJ databases">
        <title>Draft genome of Streptomyces sp. ventii, isolated from the Axial Seamount in the Pacific Ocean, and resequencing of the two type strains Streptomyces lonarensis strain NCL 716 and Streptomyces bohaiensis strain 11A07.</title>
        <authorList>
            <person name="Loughran R.M."/>
            <person name="Pfannmuller K.M."/>
            <person name="Wasson B.J."/>
            <person name="Deadmond M.C."/>
            <person name="Paddock B.E."/>
            <person name="Koyack M.J."/>
            <person name="Gallegos D.A."/>
            <person name="Mitchell E.A."/>
            <person name="Ushijima B."/>
            <person name="Saw J.H."/>
            <person name="Mcphail K.L."/>
            <person name="Videau P."/>
        </authorList>
    </citation>
    <scope>NUCLEOTIDE SEQUENCE [LARGE SCALE GENOMIC DNA]</scope>
    <source>
        <strain evidence="4">5675061</strain>
    </source>
</reference>
<keyword evidence="2" id="KW-0812">Transmembrane</keyword>
<dbReference type="InterPro" id="IPR055966">
    <property type="entry name" value="DUF7544"/>
</dbReference>
<keyword evidence="4" id="KW-1185">Reference proteome</keyword>
<feature type="transmembrane region" description="Helical" evidence="2">
    <location>
        <begin position="352"/>
        <end position="374"/>
    </location>
</feature>
<evidence type="ECO:0000256" key="1">
    <source>
        <dbReference type="SAM" id="MobiDB-lite"/>
    </source>
</evidence>
<dbReference type="PANTHER" id="PTHR33133">
    <property type="entry name" value="OS08G0107100 PROTEIN-RELATED"/>
    <property type="match status" value="1"/>
</dbReference>
<comment type="caution">
    <text evidence="3">The sequence shown here is derived from an EMBL/GenBank/DDBJ whole genome shotgun (WGS) entry which is preliminary data.</text>
</comment>